<evidence type="ECO:0000313" key="2">
    <source>
        <dbReference type="EMBL" id="GBP04157.1"/>
    </source>
</evidence>
<dbReference type="EMBL" id="BGZK01000012">
    <property type="protein sequence ID" value="GBP04157.1"/>
    <property type="molecule type" value="Genomic_DNA"/>
</dbReference>
<dbReference type="AlphaFoldDB" id="A0A4C1SS45"/>
<protein>
    <submittedName>
        <fullName evidence="2">Uncharacterized protein</fullName>
    </submittedName>
</protein>
<reference evidence="2 3" key="1">
    <citation type="journal article" date="2019" name="Commun. Biol.">
        <title>The bagworm genome reveals a unique fibroin gene that provides high tensile strength.</title>
        <authorList>
            <person name="Kono N."/>
            <person name="Nakamura H."/>
            <person name="Ohtoshi R."/>
            <person name="Tomita M."/>
            <person name="Numata K."/>
            <person name="Arakawa K."/>
        </authorList>
    </citation>
    <scope>NUCLEOTIDE SEQUENCE [LARGE SCALE GENOMIC DNA]</scope>
</reference>
<name>A0A4C1SS45_EUMVA</name>
<proteinExistence type="predicted"/>
<accession>A0A4C1SS45</accession>
<sequence length="74" mass="8355">MVCFGAEYVAAIQTAPRLGRLELSNEDVVEDARPTRSETASVACELQKQPSSRSSKRDIHFLKWYHDDNVTCAR</sequence>
<gene>
    <name evidence="2" type="ORF">EVAR_74873_1</name>
</gene>
<evidence type="ECO:0000313" key="3">
    <source>
        <dbReference type="Proteomes" id="UP000299102"/>
    </source>
</evidence>
<dbReference type="Proteomes" id="UP000299102">
    <property type="component" value="Unassembled WGS sequence"/>
</dbReference>
<organism evidence="2 3">
    <name type="scientific">Eumeta variegata</name>
    <name type="common">Bagworm moth</name>
    <name type="synonym">Eumeta japonica</name>
    <dbReference type="NCBI Taxonomy" id="151549"/>
    <lineage>
        <taxon>Eukaryota</taxon>
        <taxon>Metazoa</taxon>
        <taxon>Ecdysozoa</taxon>
        <taxon>Arthropoda</taxon>
        <taxon>Hexapoda</taxon>
        <taxon>Insecta</taxon>
        <taxon>Pterygota</taxon>
        <taxon>Neoptera</taxon>
        <taxon>Endopterygota</taxon>
        <taxon>Lepidoptera</taxon>
        <taxon>Glossata</taxon>
        <taxon>Ditrysia</taxon>
        <taxon>Tineoidea</taxon>
        <taxon>Psychidae</taxon>
        <taxon>Oiketicinae</taxon>
        <taxon>Eumeta</taxon>
    </lineage>
</organism>
<keyword evidence="3" id="KW-1185">Reference proteome</keyword>
<comment type="caution">
    <text evidence="2">The sequence shown here is derived from an EMBL/GenBank/DDBJ whole genome shotgun (WGS) entry which is preliminary data.</text>
</comment>
<evidence type="ECO:0000256" key="1">
    <source>
        <dbReference type="SAM" id="MobiDB-lite"/>
    </source>
</evidence>
<feature type="region of interest" description="Disordered" evidence="1">
    <location>
        <begin position="29"/>
        <end position="55"/>
    </location>
</feature>